<feature type="chain" id="PRO_5022799734" description="Periplasmic heavy metal sensor" evidence="1">
    <location>
        <begin position="21"/>
        <end position="144"/>
    </location>
</feature>
<name>A0A5D6VGN1_9BACT</name>
<dbReference type="Proteomes" id="UP000322791">
    <property type="component" value="Unassembled WGS sequence"/>
</dbReference>
<comment type="caution">
    <text evidence="2">The sequence shown here is derived from an EMBL/GenBank/DDBJ whole genome shotgun (WGS) entry which is preliminary data.</text>
</comment>
<proteinExistence type="predicted"/>
<sequence>MRTFSIVVALLIGLSGLLPACTSSPNPAEQVAAAEQRVLASHDSLMARMDQLYSRRQQLQALPAADSAGAAARRRALLAAESAMMGWMHQYRKPADTVAPARQLAYFARQQQRIDSVGLLMNSSLDSAQALLPAAPAAATPSSL</sequence>
<organism evidence="2 3">
    <name type="scientific">Hymenobacter lutimineralis</name>
    <dbReference type="NCBI Taxonomy" id="2606448"/>
    <lineage>
        <taxon>Bacteria</taxon>
        <taxon>Pseudomonadati</taxon>
        <taxon>Bacteroidota</taxon>
        <taxon>Cytophagia</taxon>
        <taxon>Cytophagales</taxon>
        <taxon>Hymenobacteraceae</taxon>
        <taxon>Hymenobacter</taxon>
    </lineage>
</organism>
<dbReference type="AlphaFoldDB" id="A0A5D6VGN1"/>
<feature type="signal peptide" evidence="1">
    <location>
        <begin position="1"/>
        <end position="20"/>
    </location>
</feature>
<accession>A0A5D6VGN1</accession>
<evidence type="ECO:0000313" key="3">
    <source>
        <dbReference type="Proteomes" id="UP000322791"/>
    </source>
</evidence>
<protein>
    <recommendedName>
        <fullName evidence="4">Periplasmic heavy metal sensor</fullName>
    </recommendedName>
</protein>
<evidence type="ECO:0008006" key="4">
    <source>
        <dbReference type="Google" id="ProtNLM"/>
    </source>
</evidence>
<evidence type="ECO:0000256" key="1">
    <source>
        <dbReference type="SAM" id="SignalP"/>
    </source>
</evidence>
<dbReference type="EMBL" id="VTHL01000001">
    <property type="protein sequence ID" value="TYZ14530.1"/>
    <property type="molecule type" value="Genomic_DNA"/>
</dbReference>
<gene>
    <name evidence="2" type="ORF">FY528_02040</name>
</gene>
<keyword evidence="3" id="KW-1185">Reference proteome</keyword>
<evidence type="ECO:0000313" key="2">
    <source>
        <dbReference type="EMBL" id="TYZ14530.1"/>
    </source>
</evidence>
<reference evidence="2 3" key="1">
    <citation type="submission" date="2019-08" db="EMBL/GenBank/DDBJ databases">
        <authorList>
            <person name="Seo M.-J."/>
        </authorList>
    </citation>
    <scope>NUCLEOTIDE SEQUENCE [LARGE SCALE GENOMIC DNA]</scope>
    <source>
        <strain evidence="2 3">KIGAM108</strain>
    </source>
</reference>
<keyword evidence="1" id="KW-0732">Signal</keyword>
<dbReference type="RefSeq" id="WP_149069312.1">
    <property type="nucleotide sequence ID" value="NZ_VTHL01000001.1"/>
</dbReference>